<dbReference type="InterPro" id="IPR043150">
    <property type="entry name" value="Phytochrome_PHY_sf"/>
</dbReference>
<proteinExistence type="predicted"/>
<dbReference type="PANTHER" id="PTHR41523">
    <property type="entry name" value="TWO-COMPONENT SYSTEM SENSOR PROTEIN"/>
    <property type="match status" value="1"/>
</dbReference>
<keyword evidence="5" id="KW-0547">Nucleotide-binding</keyword>
<dbReference type="Pfam" id="PF07536">
    <property type="entry name" value="HWE_HK"/>
    <property type="match status" value="1"/>
</dbReference>
<dbReference type="InterPro" id="IPR011102">
    <property type="entry name" value="Sig_transdc_His_kinase_HWE"/>
</dbReference>
<feature type="domain" description="Response regulatory" evidence="11">
    <location>
        <begin position="316"/>
        <end position="427"/>
    </location>
</feature>
<dbReference type="InterPro" id="IPR013515">
    <property type="entry name" value="Phytochrome_cen-reg"/>
</dbReference>
<keyword evidence="3 9" id="KW-0597">Phosphoprotein</keyword>
<comment type="caution">
    <text evidence="12">The sequence shown here is derived from an EMBL/GenBank/DDBJ whole genome shotgun (WGS) entry which is preliminary data.</text>
</comment>
<dbReference type="InterPro" id="IPR036890">
    <property type="entry name" value="HATPase_C_sf"/>
</dbReference>
<dbReference type="Gene3D" id="3.30.565.10">
    <property type="entry name" value="Histidine kinase-like ATPase, C-terminal domain"/>
    <property type="match status" value="1"/>
</dbReference>
<keyword evidence="13" id="KW-1185">Reference proteome</keyword>
<dbReference type="SUPFAM" id="SSF52172">
    <property type="entry name" value="CheY-like"/>
    <property type="match status" value="1"/>
</dbReference>
<dbReference type="SMART" id="SM00448">
    <property type="entry name" value="REC"/>
    <property type="match status" value="1"/>
</dbReference>
<dbReference type="EC" id="2.7.13.3" evidence="2"/>
<dbReference type="PROSITE" id="PS50110">
    <property type="entry name" value="RESPONSE_REGULATORY"/>
    <property type="match status" value="1"/>
</dbReference>
<protein>
    <recommendedName>
        <fullName evidence="2">histidine kinase</fullName>
        <ecNumber evidence="2">2.7.13.3</ecNumber>
    </recommendedName>
</protein>
<evidence type="ECO:0000256" key="8">
    <source>
        <dbReference type="ARBA" id="ARBA00023170"/>
    </source>
</evidence>
<evidence type="ECO:0000313" key="13">
    <source>
        <dbReference type="Proteomes" id="UP001500235"/>
    </source>
</evidence>
<evidence type="ECO:0000256" key="10">
    <source>
        <dbReference type="SAM" id="Coils"/>
    </source>
</evidence>
<dbReference type="SUPFAM" id="SSF55781">
    <property type="entry name" value="GAF domain-like"/>
    <property type="match status" value="1"/>
</dbReference>
<evidence type="ECO:0000256" key="1">
    <source>
        <dbReference type="ARBA" id="ARBA00000085"/>
    </source>
</evidence>
<evidence type="ECO:0000256" key="5">
    <source>
        <dbReference type="ARBA" id="ARBA00022741"/>
    </source>
</evidence>
<reference evidence="13" key="1">
    <citation type="journal article" date="2019" name="Int. J. Syst. Evol. Microbiol.">
        <title>The Global Catalogue of Microorganisms (GCM) 10K type strain sequencing project: providing services to taxonomists for standard genome sequencing and annotation.</title>
        <authorList>
            <consortium name="The Broad Institute Genomics Platform"/>
            <consortium name="The Broad Institute Genome Sequencing Center for Infectious Disease"/>
            <person name="Wu L."/>
            <person name="Ma J."/>
        </authorList>
    </citation>
    <scope>NUCLEOTIDE SEQUENCE [LARGE SCALE GENOMIC DNA]</scope>
    <source>
        <strain evidence="13">JCM 17563</strain>
    </source>
</reference>
<feature type="modified residue" description="4-aspartylphosphate" evidence="9">
    <location>
        <position position="366"/>
    </location>
</feature>
<dbReference type="PRINTS" id="PR01033">
    <property type="entry name" value="PHYTOCHROME"/>
</dbReference>
<feature type="coiled-coil region" evidence="10">
    <location>
        <begin position="75"/>
        <end position="102"/>
    </location>
</feature>
<dbReference type="InterPro" id="IPR001789">
    <property type="entry name" value="Sig_transdc_resp-reg_receiver"/>
</dbReference>
<accession>A0ABP7SKB6</accession>
<keyword evidence="6" id="KW-0418">Kinase</keyword>
<dbReference type="Proteomes" id="UP001500235">
    <property type="component" value="Unassembled WGS sequence"/>
</dbReference>
<keyword evidence="4" id="KW-0808">Transferase</keyword>
<organism evidence="12 13">
    <name type="scientific">Sphingomonas swuensis</name>
    <dbReference type="NCBI Taxonomy" id="977800"/>
    <lineage>
        <taxon>Bacteria</taxon>
        <taxon>Pseudomonadati</taxon>
        <taxon>Pseudomonadota</taxon>
        <taxon>Alphaproteobacteria</taxon>
        <taxon>Sphingomonadales</taxon>
        <taxon>Sphingomonadaceae</taxon>
        <taxon>Sphingomonas</taxon>
    </lineage>
</organism>
<name>A0ABP7SKB6_9SPHN</name>
<evidence type="ECO:0000313" key="12">
    <source>
        <dbReference type="EMBL" id="GAA4012978.1"/>
    </source>
</evidence>
<evidence type="ECO:0000256" key="3">
    <source>
        <dbReference type="ARBA" id="ARBA00022553"/>
    </source>
</evidence>
<dbReference type="EMBL" id="BAABBQ010000001">
    <property type="protein sequence ID" value="GAA4012978.1"/>
    <property type="molecule type" value="Genomic_DNA"/>
</dbReference>
<dbReference type="Pfam" id="PF00360">
    <property type="entry name" value="PHY"/>
    <property type="match status" value="1"/>
</dbReference>
<gene>
    <name evidence="12" type="ORF">GCM10022280_08800</name>
</gene>
<comment type="catalytic activity">
    <reaction evidence="1">
        <text>ATP + protein L-histidine = ADP + protein N-phospho-L-histidine.</text>
        <dbReference type="EC" id="2.7.13.3"/>
    </reaction>
</comment>
<evidence type="ECO:0000256" key="6">
    <source>
        <dbReference type="ARBA" id="ARBA00022777"/>
    </source>
</evidence>
<keyword evidence="7" id="KW-0067">ATP-binding</keyword>
<keyword evidence="10" id="KW-0175">Coiled coil</keyword>
<dbReference type="Gene3D" id="3.40.50.2300">
    <property type="match status" value="1"/>
</dbReference>
<dbReference type="Gene3D" id="3.30.450.270">
    <property type="match status" value="1"/>
</dbReference>
<dbReference type="InterPro" id="IPR011006">
    <property type="entry name" value="CheY-like_superfamily"/>
</dbReference>
<evidence type="ECO:0000256" key="4">
    <source>
        <dbReference type="ARBA" id="ARBA00022679"/>
    </source>
</evidence>
<dbReference type="SMART" id="SM00911">
    <property type="entry name" value="HWE_HK"/>
    <property type="match status" value="1"/>
</dbReference>
<dbReference type="InterPro" id="IPR001294">
    <property type="entry name" value="Phytochrome"/>
</dbReference>
<sequence length="430" mass="46885">MSRDPRDFILWFRPEVIENVSWGGDPHKPVEYGANGPRLTPRKSFEIWTETVRGRATPWTPADNEAAFDLRVALLDVVLRRIEAANRERERAYQQERLLMAELDHRVKNTLANISALISQTSRSADSLTDFATGLNRRIQSMAKAHSLLTKSRWEGVSLMNLIREEMDHFGDSDGGVTLVGGPEVVLSPKAALSLSLALHELVTNAAKYGALSSAGGRVTVRWDLTPEAGLALQWRETGGPAVQPPSRKGFGTTLIQRALSMETGGRSQVRFEPAGVECDISLPASSIVRTSEAAPTPLAESAAPPEEPRPELTRRIFVVEDSSLVIMTIEGMMDDLGWEMVGPATRVPDALALAATADVDAALLDVNLDGDLSWEVARLLKRRDIPFVFTTGYDGSTVLPDDLAGVEIVGKPFTAKDVEQKLRSLIASA</sequence>
<evidence type="ECO:0000256" key="9">
    <source>
        <dbReference type="PROSITE-ProRule" id="PRU00169"/>
    </source>
</evidence>
<keyword evidence="8" id="KW-0675">Receptor</keyword>
<dbReference type="PANTHER" id="PTHR41523:SF7">
    <property type="entry name" value="HISTIDINE KINASE"/>
    <property type="match status" value="1"/>
</dbReference>
<evidence type="ECO:0000256" key="7">
    <source>
        <dbReference type="ARBA" id="ARBA00022840"/>
    </source>
</evidence>
<evidence type="ECO:0000256" key="2">
    <source>
        <dbReference type="ARBA" id="ARBA00012438"/>
    </source>
</evidence>
<dbReference type="SUPFAM" id="SSF55874">
    <property type="entry name" value="ATPase domain of HSP90 chaperone/DNA topoisomerase II/histidine kinase"/>
    <property type="match status" value="1"/>
</dbReference>
<evidence type="ECO:0000259" key="11">
    <source>
        <dbReference type="PROSITE" id="PS50110"/>
    </source>
</evidence>